<evidence type="ECO:0000313" key="8">
    <source>
        <dbReference type="EMBL" id="MED6288671.1"/>
    </source>
</evidence>
<comment type="caution">
    <text evidence="8">The sequence shown here is derived from an EMBL/GenBank/DDBJ whole genome shotgun (WGS) entry which is preliminary data.</text>
</comment>
<comment type="subcellular location">
    <subcellularLocation>
        <location evidence="1">Secreted</location>
    </subcellularLocation>
</comment>
<reference evidence="8 9" key="1">
    <citation type="submission" date="2021-06" db="EMBL/GenBank/DDBJ databases">
        <authorList>
            <person name="Palmer J.M."/>
        </authorList>
    </citation>
    <scope>NUCLEOTIDE SEQUENCE [LARGE SCALE GENOMIC DNA]</scope>
    <source>
        <strain evidence="8 9">CL_MEX2019</strain>
        <tissue evidence="8">Muscle</tissue>
    </source>
</reference>
<evidence type="ECO:0000256" key="2">
    <source>
        <dbReference type="ARBA" id="ARBA00006871"/>
    </source>
</evidence>
<feature type="region of interest" description="Disordered" evidence="6">
    <location>
        <begin position="1"/>
        <end position="30"/>
    </location>
</feature>
<feature type="non-terminal residue" evidence="8">
    <location>
        <position position="1"/>
    </location>
</feature>
<protein>
    <recommendedName>
        <fullName evidence="7">Galanin domain-containing protein</fullName>
    </recommendedName>
</protein>
<name>A0ABU7ENN6_9TELE</name>
<evidence type="ECO:0000256" key="4">
    <source>
        <dbReference type="ARBA" id="ARBA00022702"/>
    </source>
</evidence>
<evidence type="ECO:0000256" key="6">
    <source>
        <dbReference type="SAM" id="MobiDB-lite"/>
    </source>
</evidence>
<keyword evidence="5" id="KW-0527">Neuropeptide</keyword>
<dbReference type="InterPro" id="IPR008174">
    <property type="entry name" value="Galanin"/>
</dbReference>
<dbReference type="Pfam" id="PF01296">
    <property type="entry name" value="Galanin"/>
    <property type="match status" value="1"/>
</dbReference>
<organism evidence="8 9">
    <name type="scientific">Characodon lateralis</name>
    <dbReference type="NCBI Taxonomy" id="208331"/>
    <lineage>
        <taxon>Eukaryota</taxon>
        <taxon>Metazoa</taxon>
        <taxon>Chordata</taxon>
        <taxon>Craniata</taxon>
        <taxon>Vertebrata</taxon>
        <taxon>Euteleostomi</taxon>
        <taxon>Actinopterygii</taxon>
        <taxon>Neopterygii</taxon>
        <taxon>Teleostei</taxon>
        <taxon>Neoteleostei</taxon>
        <taxon>Acanthomorphata</taxon>
        <taxon>Ovalentaria</taxon>
        <taxon>Atherinomorphae</taxon>
        <taxon>Cyprinodontiformes</taxon>
        <taxon>Goodeidae</taxon>
        <taxon>Characodon</taxon>
    </lineage>
</organism>
<keyword evidence="9" id="KW-1185">Reference proteome</keyword>
<dbReference type="EMBL" id="JAHUTJ010061343">
    <property type="protein sequence ID" value="MED6288671.1"/>
    <property type="molecule type" value="Genomic_DNA"/>
</dbReference>
<keyword evidence="3" id="KW-0964">Secreted</keyword>
<keyword evidence="4" id="KW-0372">Hormone</keyword>
<proteinExistence type="inferred from homology"/>
<evidence type="ECO:0000256" key="3">
    <source>
        <dbReference type="ARBA" id="ARBA00022525"/>
    </source>
</evidence>
<comment type="similarity">
    <text evidence="2">Belongs to the galanin family.</text>
</comment>
<gene>
    <name evidence="8" type="ORF">CHARACLAT_028936</name>
</gene>
<evidence type="ECO:0000313" key="9">
    <source>
        <dbReference type="Proteomes" id="UP001352852"/>
    </source>
</evidence>
<sequence>SRTRCSALRSGRRSTCSLSQHRASRHSPTDTAVISALQDGIDGHRTLGDKVGLAGKRDMGQEEDIRTGLSISYTQILHYVLVEMSLQLSEENSDSHKNCF</sequence>
<evidence type="ECO:0000259" key="7">
    <source>
        <dbReference type="Pfam" id="PF01296"/>
    </source>
</evidence>
<evidence type="ECO:0000256" key="1">
    <source>
        <dbReference type="ARBA" id="ARBA00004613"/>
    </source>
</evidence>
<accession>A0ABU7ENN6</accession>
<feature type="domain" description="Galanin" evidence="7">
    <location>
        <begin position="40"/>
        <end position="54"/>
    </location>
</feature>
<evidence type="ECO:0000256" key="5">
    <source>
        <dbReference type="ARBA" id="ARBA00023320"/>
    </source>
</evidence>
<dbReference type="Proteomes" id="UP001352852">
    <property type="component" value="Unassembled WGS sequence"/>
</dbReference>